<sequence>MGEMTLQRLFGTPLLRARLGLDASAVSEEVLQQAIADLANSHTIDIAERPFAWRTRGWSVEGDDRIVAPGCFWLAAICVRGAEGEALVIEDPRHALLTSSDEHLAFAELGGRPLPLIETVAAETGVVAIVPGFIRLSLPASALRRSLWRAVALHPRPA</sequence>
<reference evidence="2" key="1">
    <citation type="journal article" date="2019" name="Int. J. Syst. Evol. Microbiol.">
        <title>The Global Catalogue of Microorganisms (GCM) 10K type strain sequencing project: providing services to taxonomists for standard genome sequencing and annotation.</title>
        <authorList>
            <consortium name="The Broad Institute Genomics Platform"/>
            <consortium name="The Broad Institute Genome Sequencing Center for Infectious Disease"/>
            <person name="Wu L."/>
            <person name="Ma J."/>
        </authorList>
    </citation>
    <scope>NUCLEOTIDE SEQUENCE [LARGE SCALE GENOMIC DNA]</scope>
    <source>
        <strain evidence="2">Q85</strain>
    </source>
</reference>
<organism evidence="1 2">
    <name type="scientific">Sphingomonas floccifaciens</name>
    <dbReference type="NCBI Taxonomy" id="1844115"/>
    <lineage>
        <taxon>Bacteria</taxon>
        <taxon>Pseudomonadati</taxon>
        <taxon>Pseudomonadota</taxon>
        <taxon>Alphaproteobacteria</taxon>
        <taxon>Sphingomonadales</taxon>
        <taxon>Sphingomonadaceae</taxon>
        <taxon>Sphingomonas</taxon>
    </lineage>
</organism>
<keyword evidence="2" id="KW-1185">Reference proteome</keyword>
<protein>
    <submittedName>
        <fullName evidence="1">Uncharacterized protein</fullName>
    </submittedName>
</protein>
<gene>
    <name evidence="1" type="ORF">ACFSC3_13795</name>
</gene>
<evidence type="ECO:0000313" key="2">
    <source>
        <dbReference type="Proteomes" id="UP001597283"/>
    </source>
</evidence>
<proteinExistence type="predicted"/>
<evidence type="ECO:0000313" key="1">
    <source>
        <dbReference type="EMBL" id="MFD1788639.1"/>
    </source>
</evidence>
<dbReference type="EMBL" id="JBHUFC010000006">
    <property type="protein sequence ID" value="MFD1788639.1"/>
    <property type="molecule type" value="Genomic_DNA"/>
</dbReference>
<dbReference type="Proteomes" id="UP001597283">
    <property type="component" value="Unassembled WGS sequence"/>
</dbReference>
<name>A0ABW4NGG7_9SPHN</name>
<comment type="caution">
    <text evidence="1">The sequence shown here is derived from an EMBL/GenBank/DDBJ whole genome shotgun (WGS) entry which is preliminary data.</text>
</comment>
<accession>A0ABW4NGG7</accession>
<dbReference type="RefSeq" id="WP_380941028.1">
    <property type="nucleotide sequence ID" value="NZ_JBHUFC010000006.1"/>
</dbReference>